<evidence type="ECO:0000313" key="9">
    <source>
        <dbReference type="Proteomes" id="UP000500767"/>
    </source>
</evidence>
<evidence type="ECO:0000313" key="8">
    <source>
        <dbReference type="EMBL" id="QKE92742.1"/>
    </source>
</evidence>
<organism evidence="8 9">
    <name type="scientific">Lichenicola cladoniae</name>
    <dbReference type="NCBI Taxonomy" id="1484109"/>
    <lineage>
        <taxon>Bacteria</taxon>
        <taxon>Pseudomonadati</taxon>
        <taxon>Pseudomonadota</taxon>
        <taxon>Alphaproteobacteria</taxon>
        <taxon>Acetobacterales</taxon>
        <taxon>Acetobacteraceae</taxon>
        <taxon>Lichenicola</taxon>
    </lineage>
</organism>
<comment type="similarity">
    <text evidence="1">Belongs to the ribonucleoside diphosphate reductase class-2 family.</text>
</comment>
<dbReference type="RefSeq" id="WP_171833499.1">
    <property type="nucleotide sequence ID" value="NZ_CP053708.1"/>
</dbReference>
<dbReference type="GO" id="GO:0000166">
    <property type="term" value="F:nucleotide binding"/>
    <property type="evidence" value="ECO:0007669"/>
    <property type="project" value="UniProtKB-KW"/>
</dbReference>
<feature type="compositionally biased region" description="Basic and acidic residues" evidence="6">
    <location>
        <begin position="442"/>
        <end position="453"/>
    </location>
</feature>
<evidence type="ECO:0000256" key="3">
    <source>
        <dbReference type="ARBA" id="ARBA00022634"/>
    </source>
</evidence>
<sequence length="486" mass="50696">MRIAHAAADPDAAPRRITLPTDWDDEAAQALAAMAPGDGAASLAEMADRWIDRLAGLPGADDGLGRRLARLLLLRQAAPGPLIWTGIGSTGANEPPVFVLNLAGFVKPGSGFETESYTEALHTLSTALRLVEPGTQPAPGRPRLLLTNLDACLAGLGLDYDGEPGRDVARCLATAAAGVMRGDEDGGQLPLVRPPGSCVVPGLAALAAVVREAAPPGQRIETGFSAPGPVDALLGVEGCGFAPIFSPLRPDGRLSESTLARLSGRGLTPEAALALSLSGDGVLPRPGRDAWLAMHRALGGLVDRMPALPERQPTTLLAGPLRRELPARRRGFTQKAAVGGHRLFLQTGEFEDGSLGELAITPPRETPAMRGLMDAFTRSVSLGLQHGVPLEAYVEAFAYTRFGPAGPVDGDGGIAHATSLLDYAFRMLSEAYLGRTLPDAPHADADPHADDRPLLPLDLPETGFRPRQATSPRTGRTVLRVVGGGS</sequence>
<dbReference type="EMBL" id="CP053708">
    <property type="protein sequence ID" value="QKE92742.1"/>
    <property type="molecule type" value="Genomic_DNA"/>
</dbReference>
<gene>
    <name evidence="8" type="ORF">HN018_16855</name>
</gene>
<evidence type="ECO:0000256" key="5">
    <source>
        <dbReference type="ARBA" id="ARBA00047754"/>
    </source>
</evidence>
<keyword evidence="4" id="KW-0547">Nucleotide-binding</keyword>
<evidence type="ECO:0000259" key="7">
    <source>
        <dbReference type="Pfam" id="PF12637"/>
    </source>
</evidence>
<dbReference type="AlphaFoldDB" id="A0A6M8HWH0"/>
<accession>A0A6M8HWH0</accession>
<feature type="domain" description="TSCPD" evidence="7">
    <location>
        <begin position="326"/>
        <end position="432"/>
    </location>
</feature>
<dbReference type="InterPro" id="IPR024434">
    <property type="entry name" value="TSCPD_dom"/>
</dbReference>
<proteinExistence type="inferred from homology"/>
<name>A0A6M8HWH0_9PROT</name>
<reference evidence="8 9" key="1">
    <citation type="journal article" date="2014" name="World J. Microbiol. Biotechnol.">
        <title>Biodiversity and physiological characteristics of Antarctic and Arctic lichens-associated bacteria.</title>
        <authorList>
            <person name="Lee Y.M."/>
            <person name="Kim E.H."/>
            <person name="Lee H.K."/>
            <person name="Hong S.G."/>
        </authorList>
    </citation>
    <scope>NUCLEOTIDE SEQUENCE [LARGE SCALE GENOMIC DNA]</scope>
    <source>
        <strain evidence="8 9">PAMC 26569</strain>
    </source>
</reference>
<keyword evidence="9" id="KW-1185">Reference proteome</keyword>
<evidence type="ECO:0000256" key="6">
    <source>
        <dbReference type="SAM" id="MobiDB-lite"/>
    </source>
</evidence>
<keyword evidence="3" id="KW-0237">DNA synthesis</keyword>
<dbReference type="GO" id="GO:0004748">
    <property type="term" value="F:ribonucleoside-diphosphate reductase activity, thioredoxin disulfide as acceptor"/>
    <property type="evidence" value="ECO:0007669"/>
    <property type="project" value="UniProtKB-EC"/>
</dbReference>
<feature type="region of interest" description="Disordered" evidence="6">
    <location>
        <begin position="442"/>
        <end position="476"/>
    </location>
</feature>
<protein>
    <recommendedName>
        <fullName evidence="2">ribonucleoside-diphosphate reductase</fullName>
        <ecNumber evidence="2">1.17.4.1</ecNumber>
    </recommendedName>
</protein>
<dbReference type="GO" id="GO:0071897">
    <property type="term" value="P:DNA biosynthetic process"/>
    <property type="evidence" value="ECO:0007669"/>
    <property type="project" value="UniProtKB-KW"/>
</dbReference>
<dbReference type="KEGG" id="lck:HN018_16855"/>
<dbReference type="Pfam" id="PF12637">
    <property type="entry name" value="TSCPD"/>
    <property type="match status" value="1"/>
</dbReference>
<evidence type="ECO:0000256" key="2">
    <source>
        <dbReference type="ARBA" id="ARBA00012274"/>
    </source>
</evidence>
<dbReference type="Proteomes" id="UP000500767">
    <property type="component" value="Chromosome"/>
</dbReference>
<evidence type="ECO:0000256" key="1">
    <source>
        <dbReference type="ARBA" id="ARBA00007405"/>
    </source>
</evidence>
<dbReference type="EC" id="1.17.4.1" evidence="2"/>
<evidence type="ECO:0000256" key="4">
    <source>
        <dbReference type="ARBA" id="ARBA00022741"/>
    </source>
</evidence>
<comment type="catalytic activity">
    <reaction evidence="5">
        <text>a 2'-deoxyribonucleoside 5'-diphosphate + [thioredoxin]-disulfide + H2O = a ribonucleoside 5'-diphosphate + [thioredoxin]-dithiol</text>
        <dbReference type="Rhea" id="RHEA:23252"/>
        <dbReference type="Rhea" id="RHEA-COMP:10698"/>
        <dbReference type="Rhea" id="RHEA-COMP:10700"/>
        <dbReference type="ChEBI" id="CHEBI:15377"/>
        <dbReference type="ChEBI" id="CHEBI:29950"/>
        <dbReference type="ChEBI" id="CHEBI:50058"/>
        <dbReference type="ChEBI" id="CHEBI:57930"/>
        <dbReference type="ChEBI" id="CHEBI:73316"/>
        <dbReference type="EC" id="1.17.4.1"/>
    </reaction>
</comment>